<reference evidence="2" key="2">
    <citation type="journal article" date="2020" name="Int. J. Syst. Evol. Microbiol.">
        <title>Genomic insights into a novel species Rhodoferax aquaticus sp. nov., isolated from freshwater.</title>
        <authorList>
            <person name="Li T."/>
            <person name="Zhuo Y."/>
            <person name="Jin C.Z."/>
            <person name="Wu X."/>
            <person name="Ko S.R."/>
            <person name="Jin F.J."/>
            <person name="Ahn C.Y."/>
            <person name="Oh H.M."/>
            <person name="Lee H.G."/>
            <person name="Jin L."/>
        </authorList>
    </citation>
    <scope>NUCLEOTIDE SEQUENCE [LARGE SCALE GENOMIC DNA]</scope>
    <source>
        <strain evidence="2">Gr-4</strain>
    </source>
</reference>
<evidence type="ECO:0000313" key="2">
    <source>
        <dbReference type="Proteomes" id="UP000317365"/>
    </source>
</evidence>
<dbReference type="Proteomes" id="UP000317365">
    <property type="component" value="Chromosome"/>
</dbReference>
<evidence type="ECO:0000313" key="1">
    <source>
        <dbReference type="EMBL" id="QDL54681.1"/>
    </source>
</evidence>
<dbReference type="RefSeq" id="WP_142811827.1">
    <property type="nucleotide sequence ID" value="NZ_CP036282.1"/>
</dbReference>
<name>A0A515EPT1_9BURK</name>
<sequence length="282" mass="31984">MQRKNQLIADTMLNALTRYAVKKRLVTPLAIWGKLPSHGDFLRHIASPREAADWQEWALHVWNRHHQTSVRPRSPETGRSAQQGWMHLEPVASPVSMRAMPVSFVMQPGTLPFAPQRFVVGAILDSEDSVGRACPLVIYQQVSRHWMAQLLNSNTLGQGQDLMFWLCRLLARTYATHADWQKLVRAVDALWTLYTPGVSNLLSSPPHLVEAALARGVVKRYCANEELDMANTLRGMRSLPWRSLPERTLRLEAPVSAYWQQDMEGGYVNASEDLSSLWRGHS</sequence>
<dbReference type="KEGG" id="rhg:EXZ61_11160"/>
<proteinExistence type="predicted"/>
<dbReference type="Gene3D" id="3.40.1730.10">
    <property type="entry name" value="pa0076 domain"/>
    <property type="match status" value="1"/>
</dbReference>
<reference evidence="2" key="1">
    <citation type="submission" date="2019-02" db="EMBL/GenBank/DDBJ databases">
        <title>Complete genome sequence of Rhodoferax sp. Gr-4.</title>
        <authorList>
            <person name="Jin L."/>
        </authorList>
    </citation>
    <scope>NUCLEOTIDE SEQUENCE [LARGE SCALE GENOMIC DNA]</scope>
    <source>
        <strain evidence="2">Gr-4</strain>
    </source>
</reference>
<organism evidence="1 2">
    <name type="scientific">Rhodoferax aquaticus</name>
    <dbReference type="NCBI Taxonomy" id="2527691"/>
    <lineage>
        <taxon>Bacteria</taxon>
        <taxon>Pseudomonadati</taxon>
        <taxon>Pseudomonadota</taxon>
        <taxon>Betaproteobacteria</taxon>
        <taxon>Burkholderiales</taxon>
        <taxon>Comamonadaceae</taxon>
        <taxon>Rhodoferax</taxon>
    </lineage>
</organism>
<dbReference type="InterPro" id="IPR038225">
    <property type="entry name" value="TagF_sf"/>
</dbReference>
<dbReference type="AlphaFoldDB" id="A0A515EPT1"/>
<protein>
    <submittedName>
        <fullName evidence="1">DUF2094 domain-containing protein</fullName>
    </submittedName>
</protein>
<keyword evidence="2" id="KW-1185">Reference proteome</keyword>
<accession>A0A515EPT1</accession>
<gene>
    <name evidence="1" type="ORF">EXZ61_11160</name>
</gene>
<dbReference type="EMBL" id="CP036282">
    <property type="protein sequence ID" value="QDL54681.1"/>
    <property type="molecule type" value="Genomic_DNA"/>
</dbReference>